<keyword evidence="8 10" id="KW-0131">Cell cycle</keyword>
<comment type="subcellular location">
    <subcellularLocation>
        <location evidence="10">Cytoplasm</location>
    </subcellularLocation>
</comment>
<dbReference type="InterPro" id="IPR013221">
    <property type="entry name" value="Mur_ligase_cen"/>
</dbReference>
<comment type="caution">
    <text evidence="14">The sequence shown here is derived from an EMBL/GenBank/DDBJ whole genome shotgun (WGS) entry which is preliminary data.</text>
</comment>
<dbReference type="Pfam" id="PF08245">
    <property type="entry name" value="Mur_ligase_M"/>
    <property type="match status" value="1"/>
</dbReference>
<dbReference type="EMBL" id="DXEV01000124">
    <property type="protein sequence ID" value="HIX57070.1"/>
    <property type="molecule type" value="Genomic_DNA"/>
</dbReference>
<dbReference type="InterPro" id="IPR000713">
    <property type="entry name" value="Mur_ligase_N"/>
</dbReference>
<evidence type="ECO:0000256" key="5">
    <source>
        <dbReference type="ARBA" id="ARBA00022840"/>
    </source>
</evidence>
<evidence type="ECO:0000259" key="13">
    <source>
        <dbReference type="Pfam" id="PF08245"/>
    </source>
</evidence>
<feature type="domain" description="Mur ligase central" evidence="13">
    <location>
        <begin position="122"/>
        <end position="334"/>
    </location>
</feature>
<keyword evidence="9 10" id="KW-0961">Cell wall biogenesis/degradation</keyword>
<evidence type="ECO:0000256" key="3">
    <source>
        <dbReference type="ARBA" id="ARBA00022618"/>
    </source>
</evidence>
<dbReference type="EC" id="6.3.2.10" evidence="10"/>
<keyword evidence="4" id="KW-0547">Nucleotide-binding</keyword>
<dbReference type="InterPro" id="IPR035911">
    <property type="entry name" value="MurE/MurF_N"/>
</dbReference>
<organism evidence="14 15">
    <name type="scientific">Candidatus Anaerobiospirillum pullistercoris</name>
    <dbReference type="NCBI Taxonomy" id="2838452"/>
    <lineage>
        <taxon>Bacteria</taxon>
        <taxon>Pseudomonadati</taxon>
        <taxon>Pseudomonadota</taxon>
        <taxon>Gammaproteobacteria</taxon>
        <taxon>Aeromonadales</taxon>
        <taxon>Succinivibrionaceae</taxon>
        <taxon>Anaerobiospirillum</taxon>
    </lineage>
</organism>
<dbReference type="PANTHER" id="PTHR43024:SF1">
    <property type="entry name" value="UDP-N-ACETYLMURAMOYL-TRIPEPTIDE--D-ALANYL-D-ALANINE LIGASE"/>
    <property type="match status" value="1"/>
</dbReference>
<evidence type="ECO:0000313" key="14">
    <source>
        <dbReference type="EMBL" id="HIX57070.1"/>
    </source>
</evidence>
<dbReference type="GO" id="GO:0047480">
    <property type="term" value="F:UDP-N-acetylmuramoyl-tripeptide-D-alanyl-D-alanine ligase activity"/>
    <property type="evidence" value="ECO:0007669"/>
    <property type="project" value="UniProtKB-EC"/>
</dbReference>
<keyword evidence="1" id="KW-0963">Cytoplasm</keyword>
<keyword evidence="7 10" id="KW-0573">Peptidoglycan synthesis</keyword>
<comment type="function">
    <text evidence="10">Involved in cell wall formation. Catalyzes the final step in the synthesis of UDP-N-acetylmuramoyl-pentapeptide, the precursor of murein.</text>
</comment>
<evidence type="ECO:0000259" key="12">
    <source>
        <dbReference type="Pfam" id="PF02875"/>
    </source>
</evidence>
<accession>A0A9D2B0X9</accession>
<keyword evidence="6 10" id="KW-0133">Cell shape</keyword>
<evidence type="ECO:0000256" key="2">
    <source>
        <dbReference type="ARBA" id="ARBA00022598"/>
    </source>
</evidence>
<dbReference type="HAMAP" id="MF_02019">
    <property type="entry name" value="MurF"/>
    <property type="match status" value="1"/>
</dbReference>
<dbReference type="Gene3D" id="3.40.1190.10">
    <property type="entry name" value="Mur-like, catalytic domain"/>
    <property type="match status" value="1"/>
</dbReference>
<dbReference type="InterPro" id="IPR051046">
    <property type="entry name" value="MurCDEF_CellWall_CoF430Synth"/>
</dbReference>
<feature type="non-terminal residue" evidence="14">
    <location>
        <position position="1"/>
    </location>
</feature>
<feature type="domain" description="Mur ligase C-terminal" evidence="12">
    <location>
        <begin position="367"/>
        <end position="479"/>
    </location>
</feature>
<dbReference type="InterPro" id="IPR004101">
    <property type="entry name" value="Mur_ligase_C"/>
</dbReference>
<dbReference type="Pfam" id="PF02875">
    <property type="entry name" value="Mur_ligase_C"/>
    <property type="match status" value="1"/>
</dbReference>
<dbReference type="NCBIfam" id="TIGR01143">
    <property type="entry name" value="murF"/>
    <property type="match status" value="1"/>
</dbReference>
<keyword evidence="3 10" id="KW-0132">Cell division</keyword>
<protein>
    <recommendedName>
        <fullName evidence="10">UDP-N-acetylmuramoyl-tripeptide--D-alanyl-D-alanine ligase</fullName>
        <ecNumber evidence="10">6.3.2.10</ecNumber>
    </recommendedName>
</protein>
<comment type="catalytic activity">
    <reaction evidence="10">
        <text>D-alanyl-D-alanine + UDP-N-acetyl-alpha-D-muramoyl-L-alanyl-gamma-D-glutamyl-meso-2,6-diaminopimelate + ATP = UDP-N-acetyl-alpha-D-muramoyl-L-alanyl-gamma-D-glutamyl-meso-2,6-diaminopimeloyl-D-alanyl-D-alanine + ADP + phosphate + H(+)</text>
        <dbReference type="Rhea" id="RHEA:28374"/>
        <dbReference type="ChEBI" id="CHEBI:15378"/>
        <dbReference type="ChEBI" id="CHEBI:30616"/>
        <dbReference type="ChEBI" id="CHEBI:43474"/>
        <dbReference type="ChEBI" id="CHEBI:57822"/>
        <dbReference type="ChEBI" id="CHEBI:61386"/>
        <dbReference type="ChEBI" id="CHEBI:83905"/>
        <dbReference type="ChEBI" id="CHEBI:456216"/>
        <dbReference type="EC" id="6.3.2.10"/>
    </reaction>
</comment>
<dbReference type="SUPFAM" id="SSF53244">
    <property type="entry name" value="MurD-like peptide ligases, peptide-binding domain"/>
    <property type="match status" value="1"/>
</dbReference>
<feature type="domain" description="Mur ligase N-terminal catalytic" evidence="11">
    <location>
        <begin position="20"/>
        <end position="80"/>
    </location>
</feature>
<evidence type="ECO:0000256" key="9">
    <source>
        <dbReference type="ARBA" id="ARBA00023316"/>
    </source>
</evidence>
<dbReference type="Proteomes" id="UP000886829">
    <property type="component" value="Unassembled WGS sequence"/>
</dbReference>
<evidence type="ECO:0000256" key="1">
    <source>
        <dbReference type="ARBA" id="ARBA00022490"/>
    </source>
</evidence>
<dbReference type="InterPro" id="IPR036565">
    <property type="entry name" value="Mur-like_cat_sf"/>
</dbReference>
<evidence type="ECO:0000256" key="10">
    <source>
        <dbReference type="RuleBase" id="RU004136"/>
    </source>
</evidence>
<keyword evidence="5" id="KW-0067">ATP-binding</keyword>
<dbReference type="GO" id="GO:0005737">
    <property type="term" value="C:cytoplasm"/>
    <property type="evidence" value="ECO:0007669"/>
    <property type="project" value="UniProtKB-SubCell"/>
</dbReference>
<evidence type="ECO:0000256" key="6">
    <source>
        <dbReference type="ARBA" id="ARBA00022960"/>
    </source>
</evidence>
<dbReference type="SUPFAM" id="SSF53623">
    <property type="entry name" value="MurD-like peptide ligases, catalytic domain"/>
    <property type="match status" value="1"/>
</dbReference>
<evidence type="ECO:0000256" key="4">
    <source>
        <dbReference type="ARBA" id="ARBA00022741"/>
    </source>
</evidence>
<dbReference type="Gene3D" id="3.40.1390.10">
    <property type="entry name" value="MurE/MurF, N-terminal domain"/>
    <property type="match status" value="1"/>
</dbReference>
<name>A0A9D2B0X9_9GAMM</name>
<evidence type="ECO:0000256" key="7">
    <source>
        <dbReference type="ARBA" id="ARBA00022984"/>
    </source>
</evidence>
<sequence length="527" mass="56394">ASAAADAAATASAAAGQEVEIKHVSTSSKDITAGDQTLFIPLKGERFDGHDFILDALRAGACAFATHKSEDELLAAMDSSQQQEYKRLRVHCYVLQCADTLRFLGQCGELVRQKSHALIGAITGSCGKTTVKEMSAAILSQCAKTLFTAGNFNNDVGVPLTLLRLKEHQPYAIVEQGASHLQDIARTAEFVEADFALITNVGDAHILGFGSHEGVYHGKSEILEHLYHLHPVAEHHVVQTPKGEREVGIGIVPADNEWWPQWQQDFAAALKAGKLLSFGEHADATMQVSQIEEKAESISFHLHCKDERFPLDADFTLQMLGRHNAINAAGAALLALVMGADAEAVKQGLEVAQLIKGRLTPQHFGLLTVIDDAYNASFNAVLAAIDTLNKQEGLRILILGDMGELGNDEIALHEAVGRHAQNKIDLLLCIGPLSQYCVQAMGHQACHFLRHGDLIQVLQARVAEALAMQRPVCCLVKGSHAMHMEQVVSALQELGKQRLPQAADAASADAASTAAASAAATSADTSA</sequence>
<dbReference type="InterPro" id="IPR005863">
    <property type="entry name" value="UDP-N-AcMur_synth"/>
</dbReference>
<keyword evidence="2 14" id="KW-0436">Ligase</keyword>
<evidence type="ECO:0000313" key="15">
    <source>
        <dbReference type="Proteomes" id="UP000886829"/>
    </source>
</evidence>
<dbReference type="GO" id="GO:0071555">
    <property type="term" value="P:cell wall organization"/>
    <property type="evidence" value="ECO:0007669"/>
    <property type="project" value="UniProtKB-KW"/>
</dbReference>
<dbReference type="InterPro" id="IPR036615">
    <property type="entry name" value="Mur_ligase_C_dom_sf"/>
</dbReference>
<dbReference type="Gene3D" id="3.90.190.20">
    <property type="entry name" value="Mur ligase, C-terminal domain"/>
    <property type="match status" value="1"/>
</dbReference>
<reference evidence="14" key="2">
    <citation type="submission" date="2021-04" db="EMBL/GenBank/DDBJ databases">
        <authorList>
            <person name="Gilroy R."/>
        </authorList>
    </citation>
    <scope>NUCLEOTIDE SEQUENCE</scope>
    <source>
        <strain evidence="14">USASDec5-558</strain>
    </source>
</reference>
<dbReference type="AlphaFoldDB" id="A0A9D2B0X9"/>
<dbReference type="Pfam" id="PF01225">
    <property type="entry name" value="Mur_ligase"/>
    <property type="match status" value="1"/>
</dbReference>
<dbReference type="SUPFAM" id="SSF63418">
    <property type="entry name" value="MurE/MurF N-terminal domain"/>
    <property type="match status" value="1"/>
</dbReference>
<reference evidence="14" key="1">
    <citation type="journal article" date="2021" name="PeerJ">
        <title>Extensive microbial diversity within the chicken gut microbiome revealed by metagenomics and culture.</title>
        <authorList>
            <person name="Gilroy R."/>
            <person name="Ravi A."/>
            <person name="Getino M."/>
            <person name="Pursley I."/>
            <person name="Horton D.L."/>
            <person name="Alikhan N.F."/>
            <person name="Baker D."/>
            <person name="Gharbi K."/>
            <person name="Hall N."/>
            <person name="Watson M."/>
            <person name="Adriaenssens E.M."/>
            <person name="Foster-Nyarko E."/>
            <person name="Jarju S."/>
            <person name="Secka A."/>
            <person name="Antonio M."/>
            <person name="Oren A."/>
            <person name="Chaudhuri R.R."/>
            <person name="La Ragione R."/>
            <person name="Hildebrand F."/>
            <person name="Pallen M.J."/>
        </authorList>
    </citation>
    <scope>NUCLEOTIDE SEQUENCE</scope>
    <source>
        <strain evidence="14">USASDec5-558</strain>
    </source>
</reference>
<dbReference type="GO" id="GO:0005524">
    <property type="term" value="F:ATP binding"/>
    <property type="evidence" value="ECO:0007669"/>
    <property type="project" value="UniProtKB-KW"/>
</dbReference>
<evidence type="ECO:0000259" key="11">
    <source>
        <dbReference type="Pfam" id="PF01225"/>
    </source>
</evidence>
<proteinExistence type="inferred from homology"/>
<comment type="pathway">
    <text evidence="10">Cell wall biogenesis; peptidoglycan biosynthesis.</text>
</comment>
<evidence type="ECO:0000256" key="8">
    <source>
        <dbReference type="ARBA" id="ARBA00023306"/>
    </source>
</evidence>
<dbReference type="GO" id="GO:0009252">
    <property type="term" value="P:peptidoglycan biosynthetic process"/>
    <property type="evidence" value="ECO:0007669"/>
    <property type="project" value="UniProtKB-KW"/>
</dbReference>
<dbReference type="PANTHER" id="PTHR43024">
    <property type="entry name" value="UDP-N-ACETYLMURAMOYL-TRIPEPTIDE--D-ALANYL-D-ALANINE LIGASE"/>
    <property type="match status" value="1"/>
</dbReference>
<dbReference type="GO" id="GO:0008360">
    <property type="term" value="P:regulation of cell shape"/>
    <property type="evidence" value="ECO:0007669"/>
    <property type="project" value="UniProtKB-KW"/>
</dbReference>
<gene>
    <name evidence="14" type="primary">murF</name>
    <name evidence="14" type="ORF">H9850_06330</name>
</gene>
<dbReference type="GO" id="GO:0051301">
    <property type="term" value="P:cell division"/>
    <property type="evidence" value="ECO:0007669"/>
    <property type="project" value="UniProtKB-KW"/>
</dbReference>